<evidence type="ECO:0000313" key="3">
    <source>
        <dbReference type="Proteomes" id="UP000593562"/>
    </source>
</evidence>
<keyword evidence="3" id="KW-1185">Reference proteome</keyword>
<protein>
    <recommendedName>
        <fullName evidence="1">E3 UFM1-protein ligase 1-like N-terminal domain-containing protein</fullName>
    </recommendedName>
</protein>
<sequence>MVVHVQLRDEILAKVRKLGRVSLIDLADATAVDLYHVEKQARPIFVDDAGLMLIQGEIISQWYWDNIAEEINERLQEYCHIALAEIASQLQVGSELVASILEARLGKLVKGRLEGGQLYTPAYVARVTAMVGGAARGITVAA</sequence>
<evidence type="ECO:0000313" key="2">
    <source>
        <dbReference type="EMBL" id="KAF5744651.1"/>
    </source>
</evidence>
<accession>A0A7J7DEB6</accession>
<dbReference type="PANTHER" id="PTHR31057:SF0">
    <property type="entry name" value="E3 UFM1-PROTEIN LIGASE 1"/>
    <property type="match status" value="1"/>
</dbReference>
<dbReference type="PANTHER" id="PTHR31057">
    <property type="entry name" value="E3 UFM1-PROTEIN LIGASE 1"/>
    <property type="match status" value="1"/>
</dbReference>
<dbReference type="Pfam" id="PF09743">
    <property type="entry name" value="E3_UFM1_ligase"/>
    <property type="match status" value="1"/>
</dbReference>
<dbReference type="GO" id="GO:1990592">
    <property type="term" value="P:protein K69-linked ufmylation"/>
    <property type="evidence" value="ECO:0007669"/>
    <property type="project" value="TreeGrafter"/>
</dbReference>
<comment type="caution">
    <text evidence="2">The sequence shown here is derived from an EMBL/GenBank/DDBJ whole genome shotgun (WGS) entry which is preliminary data.</text>
</comment>
<dbReference type="EMBL" id="JAAARO010000007">
    <property type="protein sequence ID" value="KAF5744651.1"/>
    <property type="molecule type" value="Genomic_DNA"/>
</dbReference>
<dbReference type="GO" id="GO:0005789">
    <property type="term" value="C:endoplasmic reticulum membrane"/>
    <property type="evidence" value="ECO:0007669"/>
    <property type="project" value="TreeGrafter"/>
</dbReference>
<dbReference type="GO" id="GO:0061666">
    <property type="term" value="F:UFM1 ligase activity"/>
    <property type="evidence" value="ECO:0007669"/>
    <property type="project" value="InterPro"/>
</dbReference>
<dbReference type="InParanoid" id="A0A7J7DEB6"/>
<reference evidence="2 3" key="1">
    <citation type="journal article" date="2020" name="Nat. Commun.">
        <title>Genome of Tripterygium wilfordii and identification of cytochrome P450 involved in triptolide biosynthesis.</title>
        <authorList>
            <person name="Tu L."/>
            <person name="Su P."/>
            <person name="Zhang Z."/>
            <person name="Gao L."/>
            <person name="Wang J."/>
            <person name="Hu T."/>
            <person name="Zhou J."/>
            <person name="Zhang Y."/>
            <person name="Zhao Y."/>
            <person name="Liu Y."/>
            <person name="Song Y."/>
            <person name="Tong Y."/>
            <person name="Lu Y."/>
            <person name="Yang J."/>
            <person name="Xu C."/>
            <person name="Jia M."/>
            <person name="Peters R.J."/>
            <person name="Huang L."/>
            <person name="Gao W."/>
        </authorList>
    </citation>
    <scope>NUCLEOTIDE SEQUENCE [LARGE SCALE GENOMIC DNA]</scope>
    <source>
        <strain evidence="3">cv. XIE 37</strain>
        <tissue evidence="2">Leaf</tissue>
    </source>
</reference>
<dbReference type="GO" id="GO:0032434">
    <property type="term" value="P:regulation of proteasomal ubiquitin-dependent protein catabolic process"/>
    <property type="evidence" value="ECO:0007669"/>
    <property type="project" value="TreeGrafter"/>
</dbReference>
<name>A0A7J7DEB6_TRIWF</name>
<feature type="domain" description="E3 UFM1-protein ligase 1-like N-terminal" evidence="1">
    <location>
        <begin position="5"/>
        <end position="140"/>
    </location>
</feature>
<organism evidence="2 3">
    <name type="scientific">Tripterygium wilfordii</name>
    <name type="common">Thunder God vine</name>
    <dbReference type="NCBI Taxonomy" id="458696"/>
    <lineage>
        <taxon>Eukaryota</taxon>
        <taxon>Viridiplantae</taxon>
        <taxon>Streptophyta</taxon>
        <taxon>Embryophyta</taxon>
        <taxon>Tracheophyta</taxon>
        <taxon>Spermatophyta</taxon>
        <taxon>Magnoliopsida</taxon>
        <taxon>eudicotyledons</taxon>
        <taxon>Gunneridae</taxon>
        <taxon>Pentapetalae</taxon>
        <taxon>rosids</taxon>
        <taxon>fabids</taxon>
        <taxon>Celastrales</taxon>
        <taxon>Celastraceae</taxon>
        <taxon>Tripterygium</taxon>
    </lineage>
</organism>
<dbReference type="GO" id="GO:0034976">
    <property type="term" value="P:response to endoplasmic reticulum stress"/>
    <property type="evidence" value="ECO:0007669"/>
    <property type="project" value="TreeGrafter"/>
</dbReference>
<dbReference type="AlphaFoldDB" id="A0A7J7DEB6"/>
<dbReference type="InterPro" id="IPR018611">
    <property type="entry name" value="Ufl1"/>
</dbReference>
<proteinExistence type="predicted"/>
<evidence type="ECO:0000259" key="1">
    <source>
        <dbReference type="Pfam" id="PF09743"/>
    </source>
</evidence>
<dbReference type="InterPro" id="IPR056579">
    <property type="entry name" value="Ufl1_N"/>
</dbReference>
<dbReference type="Proteomes" id="UP000593562">
    <property type="component" value="Unassembled WGS sequence"/>
</dbReference>
<gene>
    <name evidence="2" type="ORF">HS088_TW07G00228</name>
</gene>